<feature type="transmembrane region" description="Helical" evidence="1">
    <location>
        <begin position="219"/>
        <end position="239"/>
    </location>
</feature>
<dbReference type="RefSeq" id="WP_367952795.1">
    <property type="nucleotide sequence ID" value="NZ_JBDPGJ010000001.1"/>
</dbReference>
<feature type="transmembrane region" description="Helical" evidence="1">
    <location>
        <begin position="193"/>
        <end position="213"/>
    </location>
</feature>
<dbReference type="EMBL" id="JBDPGJ010000001">
    <property type="protein sequence ID" value="MEX0404935.1"/>
    <property type="molecule type" value="Genomic_DNA"/>
</dbReference>
<keyword evidence="4" id="KW-1185">Reference proteome</keyword>
<name>A0ABV3SF50_9HYPH</name>
<protein>
    <submittedName>
        <fullName evidence="3">Glycosyltransferase family 39 protein</fullName>
        <ecNumber evidence="3">2.4.-.-</ecNumber>
    </submittedName>
</protein>
<feature type="transmembrane region" description="Helical" evidence="1">
    <location>
        <begin position="387"/>
        <end position="404"/>
    </location>
</feature>
<keyword evidence="1" id="KW-0472">Membrane</keyword>
<comment type="caution">
    <text evidence="3">The sequence shown here is derived from an EMBL/GenBank/DDBJ whole genome shotgun (WGS) entry which is preliminary data.</text>
</comment>
<feature type="transmembrane region" description="Helical" evidence="1">
    <location>
        <begin position="115"/>
        <end position="138"/>
    </location>
</feature>
<keyword evidence="3" id="KW-0328">Glycosyltransferase</keyword>
<evidence type="ECO:0000313" key="4">
    <source>
        <dbReference type="Proteomes" id="UP001556692"/>
    </source>
</evidence>
<feature type="transmembrane region" description="Helical" evidence="1">
    <location>
        <begin position="424"/>
        <end position="441"/>
    </location>
</feature>
<feature type="transmembrane region" description="Helical" evidence="1">
    <location>
        <begin position="453"/>
        <end position="471"/>
    </location>
</feature>
<sequence length="627" mass="69462">MKKNVFDPLFQPFLIIILAVSGLLVASTSVLTPTGLYPDERAHFGYAYGIYQQKIDPFFDRTKIFTDGTEYNHLRHPPAYYFLAAGAMAILKLDKDLANSTLSSSKYHRQVTRTLIPPLRITSLALYLVHIFAVYYLLRYLVSASMLTRTTAIFVALLVLFIPSRTFIAGAVSNDALSITVWPLIALFGIKMLREPSIGSFLLLGSFAAIAALTKLTVAIVAIPIVGAVLAKLLIDAFFRWRAGTTIKSEISSQLRKIGSYEILCFLFFIFAIGSFSVYYGNMLIKYGSPSVSYTRIYDLGPGENKFHNTTPPSQAEIEKTSALDIAVRVVKGSWSSTTGIFGHYQIYYDGNTNRELLLVSAGILISVIPLLVFLFRDRGIAAREAILISSVMIFTMFLFYAIWSSWVYKGWISSGRIALQGRYSIGALEFGIVGLFVAWGGLATSANRTSRVLGTVGGVLLFLLLAPAFFKPLLYARMEENSYFEAKGPSLVESELKTRGYSRLDVTPLRPNWFKKLGFVEKSRRDFHTNYFRFGSDGVAEVSLPLGQPVELAIWARGDPALDRSYLRIGSETIEFEPNVTVKNLCIADPRPGTEVAAVPTDAPLLKKADSIYLLGIYGRAVESCP</sequence>
<reference evidence="3 4" key="1">
    <citation type="submission" date="2024-05" db="EMBL/GenBank/DDBJ databases">
        <authorList>
            <person name="Jiang F."/>
        </authorList>
    </citation>
    <scope>NUCLEOTIDE SEQUENCE [LARGE SCALE GENOMIC DNA]</scope>
    <source>
        <strain evidence="3 4">LZ166</strain>
    </source>
</reference>
<feature type="transmembrane region" description="Helical" evidence="1">
    <location>
        <begin position="150"/>
        <end position="172"/>
    </location>
</feature>
<dbReference type="Pfam" id="PF13231">
    <property type="entry name" value="PMT_2"/>
    <property type="match status" value="1"/>
</dbReference>
<keyword evidence="1" id="KW-0812">Transmembrane</keyword>
<dbReference type="InterPro" id="IPR038731">
    <property type="entry name" value="RgtA/B/C-like"/>
</dbReference>
<dbReference type="EC" id="2.4.-.-" evidence="3"/>
<evidence type="ECO:0000313" key="3">
    <source>
        <dbReference type="EMBL" id="MEX0404935.1"/>
    </source>
</evidence>
<accession>A0ABV3SF50</accession>
<feature type="domain" description="Glycosyltransferase RgtA/B/C/D-like" evidence="2">
    <location>
        <begin position="118"/>
        <end position="232"/>
    </location>
</feature>
<organism evidence="3 4">
    <name type="scientific">Aquibium pacificus</name>
    <dbReference type="NCBI Taxonomy" id="3153579"/>
    <lineage>
        <taxon>Bacteria</taxon>
        <taxon>Pseudomonadati</taxon>
        <taxon>Pseudomonadota</taxon>
        <taxon>Alphaproteobacteria</taxon>
        <taxon>Hyphomicrobiales</taxon>
        <taxon>Phyllobacteriaceae</taxon>
        <taxon>Aquibium</taxon>
    </lineage>
</organism>
<dbReference type="GO" id="GO:0016757">
    <property type="term" value="F:glycosyltransferase activity"/>
    <property type="evidence" value="ECO:0007669"/>
    <property type="project" value="UniProtKB-KW"/>
</dbReference>
<evidence type="ECO:0000256" key="1">
    <source>
        <dbReference type="SAM" id="Phobius"/>
    </source>
</evidence>
<proteinExistence type="predicted"/>
<feature type="transmembrane region" description="Helical" evidence="1">
    <location>
        <begin position="357"/>
        <end position="375"/>
    </location>
</feature>
<keyword evidence="3" id="KW-0808">Transferase</keyword>
<feature type="transmembrane region" description="Helical" evidence="1">
    <location>
        <begin position="12"/>
        <end position="31"/>
    </location>
</feature>
<gene>
    <name evidence="3" type="ORF">ABGN05_04575</name>
</gene>
<evidence type="ECO:0000259" key="2">
    <source>
        <dbReference type="Pfam" id="PF13231"/>
    </source>
</evidence>
<dbReference type="Proteomes" id="UP001556692">
    <property type="component" value="Unassembled WGS sequence"/>
</dbReference>
<feature type="transmembrane region" description="Helical" evidence="1">
    <location>
        <begin position="260"/>
        <end position="280"/>
    </location>
</feature>
<keyword evidence="1" id="KW-1133">Transmembrane helix</keyword>